<dbReference type="SUPFAM" id="SSF55073">
    <property type="entry name" value="Nucleotide cyclase"/>
    <property type="match status" value="1"/>
</dbReference>
<dbReference type="InterPro" id="IPR001633">
    <property type="entry name" value="EAL_dom"/>
</dbReference>
<evidence type="ECO:0008006" key="5">
    <source>
        <dbReference type="Google" id="ProtNLM"/>
    </source>
</evidence>
<dbReference type="CDD" id="cd01949">
    <property type="entry name" value="GGDEF"/>
    <property type="match status" value="1"/>
</dbReference>
<dbReference type="Gene3D" id="3.30.70.270">
    <property type="match status" value="1"/>
</dbReference>
<dbReference type="InterPro" id="IPR003018">
    <property type="entry name" value="GAF"/>
</dbReference>
<dbReference type="Proteomes" id="UP000680116">
    <property type="component" value="Chromosome"/>
</dbReference>
<dbReference type="Gene3D" id="3.20.20.450">
    <property type="entry name" value="EAL domain"/>
    <property type="match status" value="1"/>
</dbReference>
<protein>
    <recommendedName>
        <fullName evidence="5">EAL domain-containing protein</fullName>
    </recommendedName>
</protein>
<dbReference type="Pfam" id="PF00563">
    <property type="entry name" value="EAL"/>
    <property type="match status" value="1"/>
</dbReference>
<dbReference type="Pfam" id="PF00990">
    <property type="entry name" value="GGDEF"/>
    <property type="match status" value="1"/>
</dbReference>
<evidence type="ECO:0000313" key="3">
    <source>
        <dbReference type="EMBL" id="CAG4977976.1"/>
    </source>
</evidence>
<dbReference type="CDD" id="cd01948">
    <property type="entry name" value="EAL"/>
    <property type="match status" value="1"/>
</dbReference>
<dbReference type="SUPFAM" id="SSF141868">
    <property type="entry name" value="EAL domain-like"/>
    <property type="match status" value="1"/>
</dbReference>
<evidence type="ECO:0000313" key="4">
    <source>
        <dbReference type="Proteomes" id="UP000680116"/>
    </source>
</evidence>
<name>A0ABN7R499_9GAMM</name>
<dbReference type="Pfam" id="PF13185">
    <property type="entry name" value="GAF_2"/>
    <property type="match status" value="2"/>
</dbReference>
<dbReference type="InterPro" id="IPR043128">
    <property type="entry name" value="Rev_trsase/Diguanyl_cyclase"/>
</dbReference>
<evidence type="ECO:0000259" key="1">
    <source>
        <dbReference type="PROSITE" id="PS50883"/>
    </source>
</evidence>
<dbReference type="PROSITE" id="PS50883">
    <property type="entry name" value="EAL"/>
    <property type="match status" value="1"/>
</dbReference>
<dbReference type="InterPro" id="IPR029787">
    <property type="entry name" value="Nucleotide_cyclase"/>
</dbReference>
<evidence type="ECO:0000259" key="2">
    <source>
        <dbReference type="PROSITE" id="PS50887"/>
    </source>
</evidence>
<gene>
    <name evidence="3" type="ORF">LYB30171_02537</name>
</gene>
<feature type="domain" description="EAL" evidence="1">
    <location>
        <begin position="722"/>
        <end position="972"/>
    </location>
</feature>
<proteinExistence type="predicted"/>
<reference evidence="3 4" key="1">
    <citation type="submission" date="2021-04" db="EMBL/GenBank/DDBJ databases">
        <authorList>
            <person name="Rodrigo-Torres L."/>
            <person name="Arahal R. D."/>
            <person name="Lucena T."/>
        </authorList>
    </citation>
    <scope>NUCLEOTIDE SEQUENCE [LARGE SCALE GENOMIC DNA]</scope>
    <source>
        <strain evidence="3 4">CECT 30171</strain>
    </source>
</reference>
<organism evidence="3 4">
    <name type="scientific">Novilysobacter luteus</name>
    <dbReference type="NCBI Taxonomy" id="2822368"/>
    <lineage>
        <taxon>Bacteria</taxon>
        <taxon>Pseudomonadati</taxon>
        <taxon>Pseudomonadota</taxon>
        <taxon>Gammaproteobacteria</taxon>
        <taxon>Lysobacterales</taxon>
        <taxon>Lysobacteraceae</taxon>
        <taxon>Novilysobacter</taxon>
    </lineage>
</organism>
<dbReference type="InterPro" id="IPR029016">
    <property type="entry name" value="GAF-like_dom_sf"/>
</dbReference>
<dbReference type="PROSITE" id="PS50887">
    <property type="entry name" value="GGDEF"/>
    <property type="match status" value="1"/>
</dbReference>
<sequence>MSAAPSPADWRVGLLSAADAGGVVATTEALALRQPGVEGARLLWELGSLGPWRDPRPSPAPAVLSLADLALLGAEPRLSADGRRAAIPLRASTAVLVIEAGQGFDFDRVLAELQPPLAVIDRWLGKGLHMAGLEREVARLERSEQVQRALFDISELAGSDRDMSEVLRGIHAIVGTLMYAENFFIVLRDPVSESLRLLYFVDSQDPAPFDELPMDALRHSATWYVLHTGRTLRGDHEHLREQVDGPLRTVGSDSPDWLGVPMLRNGEAVGAVVVQSYQPGIGFSDSDETLLGFVASHILTTLERKRSTELLERNVALRTQELAEANRGLQQEVAERQRAERLQAALFQVAQLATDDIGEEEFYARIHGIVGQLLNAENFFIALVSEDGRSLEFPYYVDIRLKTKREGRPLARGLSEYVLRHRRPLLVDAESEGELVRSGEIVPSQYQFPASHCWLGVPLLLDERALGLIAVQSYDPAVMYGHADQELLGFVASQIANSLHRRRSAQFQQQAYLQLEERVAERTLELRRQIREREHAQDQLRHEVMHDALTGLPNRGQIHDRIEAALERLRTDPSRRCALLYLDVDRFKVINDSLGHLAGDDFLREVARRLQASVRQPDLVARLSGDEFAILLEDVQLDALGAPVTATAVAQRVLDLLTEPLHVGGRRLEPSASIGIAIGDSRYREADELVRDADVALYQAKALGRKRWQLFDDSLRRSAIDVLAMEVELRDAMRLDQLEPYFQPIVRLADGAVVGHEALLRWNHPQRGVLGPGTFLQLAEDSGLIEAIDWRIFKRSFVHATRLPADTYLSINVAPRHLHREDFDVRLLELLERTGLPPERLQIEVTEGSLLEDPEHVRAILERLQASGIGVALDDFGTGYSSLSYLHAFPLRVIKIDRTFLAALGEQGNSAAVIAAVLALARALGLDVVAEGIETAEQHRALVELGCEFGQGYLFGRPAPITNRAPTAVDDTGS</sequence>
<dbReference type="RefSeq" id="WP_215219009.1">
    <property type="nucleotide sequence ID" value="NZ_OU015430.1"/>
</dbReference>
<dbReference type="SMART" id="SM00052">
    <property type="entry name" value="EAL"/>
    <property type="match status" value="1"/>
</dbReference>
<dbReference type="InterPro" id="IPR035919">
    <property type="entry name" value="EAL_sf"/>
</dbReference>
<feature type="domain" description="GGDEF" evidence="2">
    <location>
        <begin position="575"/>
        <end position="713"/>
    </location>
</feature>
<dbReference type="EMBL" id="OU015430">
    <property type="protein sequence ID" value="CAG4977976.1"/>
    <property type="molecule type" value="Genomic_DNA"/>
</dbReference>
<dbReference type="Gene3D" id="3.30.450.40">
    <property type="match status" value="2"/>
</dbReference>
<dbReference type="SMART" id="SM00267">
    <property type="entry name" value="GGDEF"/>
    <property type="match status" value="1"/>
</dbReference>
<dbReference type="InterPro" id="IPR000160">
    <property type="entry name" value="GGDEF_dom"/>
</dbReference>
<dbReference type="PANTHER" id="PTHR44757">
    <property type="entry name" value="DIGUANYLATE CYCLASE DGCP"/>
    <property type="match status" value="1"/>
</dbReference>
<dbReference type="PANTHER" id="PTHR44757:SF2">
    <property type="entry name" value="BIOFILM ARCHITECTURE MAINTENANCE PROTEIN MBAA"/>
    <property type="match status" value="1"/>
</dbReference>
<dbReference type="SUPFAM" id="SSF55781">
    <property type="entry name" value="GAF domain-like"/>
    <property type="match status" value="2"/>
</dbReference>
<accession>A0ABN7R499</accession>
<dbReference type="SMART" id="SM00065">
    <property type="entry name" value="GAF"/>
    <property type="match status" value="2"/>
</dbReference>
<keyword evidence="4" id="KW-1185">Reference proteome</keyword>
<dbReference type="NCBIfam" id="TIGR00254">
    <property type="entry name" value="GGDEF"/>
    <property type="match status" value="1"/>
</dbReference>
<dbReference type="InterPro" id="IPR052155">
    <property type="entry name" value="Biofilm_reg_signaling"/>
</dbReference>